<dbReference type="RefSeq" id="WP_090033174.1">
    <property type="nucleotide sequence ID" value="NZ_BONM01000004.1"/>
</dbReference>
<dbReference type="Pfam" id="PF13426">
    <property type="entry name" value="PAS_9"/>
    <property type="match status" value="1"/>
</dbReference>
<dbReference type="Gene3D" id="3.30.450.40">
    <property type="match status" value="1"/>
</dbReference>
<dbReference type="InterPro" id="IPR029787">
    <property type="entry name" value="Nucleotide_cyclase"/>
</dbReference>
<evidence type="ECO:0000259" key="3">
    <source>
        <dbReference type="PROSITE" id="PS50883"/>
    </source>
</evidence>
<dbReference type="InterPro" id="IPR035965">
    <property type="entry name" value="PAS-like_dom_sf"/>
</dbReference>
<dbReference type="PROSITE" id="PS50887">
    <property type="entry name" value="GGDEF"/>
    <property type="match status" value="1"/>
</dbReference>
<feature type="domain" description="EAL" evidence="3">
    <location>
        <begin position="483"/>
        <end position="736"/>
    </location>
</feature>
<dbReference type="CDD" id="cd01948">
    <property type="entry name" value="EAL"/>
    <property type="match status" value="1"/>
</dbReference>
<dbReference type="STRING" id="988821.SAMN05421867_109148"/>
<dbReference type="InterPro" id="IPR052155">
    <property type="entry name" value="Biofilm_reg_signaling"/>
</dbReference>
<dbReference type="InterPro" id="IPR000160">
    <property type="entry name" value="GGDEF_dom"/>
</dbReference>
<dbReference type="FunFam" id="3.30.70.270:FF:000001">
    <property type="entry name" value="Diguanylate cyclase domain protein"/>
    <property type="match status" value="1"/>
</dbReference>
<dbReference type="InterPro" id="IPR001633">
    <property type="entry name" value="EAL_dom"/>
</dbReference>
<dbReference type="PROSITE" id="PS50883">
    <property type="entry name" value="EAL"/>
    <property type="match status" value="1"/>
</dbReference>
<evidence type="ECO:0000313" key="6">
    <source>
        <dbReference type="Proteomes" id="UP000199012"/>
    </source>
</evidence>
<protein>
    <submittedName>
        <fullName evidence="5">PAS domain S-box-containing protein/diguanylate cyclase (GGDEF) domain-containing protein</fullName>
    </submittedName>
</protein>
<dbReference type="SUPFAM" id="SSF55073">
    <property type="entry name" value="Nucleotide cyclase"/>
    <property type="match status" value="1"/>
</dbReference>
<dbReference type="SMART" id="SM00267">
    <property type="entry name" value="GGDEF"/>
    <property type="match status" value="1"/>
</dbReference>
<dbReference type="InterPro" id="IPR043128">
    <property type="entry name" value="Rev_trsase/Diguanyl_cyclase"/>
</dbReference>
<dbReference type="SUPFAM" id="SSF55781">
    <property type="entry name" value="GAF domain-like"/>
    <property type="match status" value="1"/>
</dbReference>
<dbReference type="Gene3D" id="3.30.450.20">
    <property type="entry name" value="PAS domain"/>
    <property type="match status" value="1"/>
</dbReference>
<dbReference type="SUPFAM" id="SSF141868">
    <property type="entry name" value="EAL domain-like"/>
    <property type="match status" value="1"/>
</dbReference>
<dbReference type="InterPro" id="IPR000700">
    <property type="entry name" value="PAS-assoc_C"/>
</dbReference>
<accession>A0A1I0Z2F1</accession>
<evidence type="ECO:0000259" key="4">
    <source>
        <dbReference type="PROSITE" id="PS50887"/>
    </source>
</evidence>
<dbReference type="SMART" id="SM00091">
    <property type="entry name" value="PAS"/>
    <property type="match status" value="1"/>
</dbReference>
<feature type="domain" description="PAC" evidence="2">
    <location>
        <begin position="82"/>
        <end position="134"/>
    </location>
</feature>
<keyword evidence="6" id="KW-1185">Reference proteome</keyword>
<dbReference type="CDD" id="cd00130">
    <property type="entry name" value="PAS"/>
    <property type="match status" value="1"/>
</dbReference>
<dbReference type="PROSITE" id="PS50113">
    <property type="entry name" value="PAC"/>
    <property type="match status" value="1"/>
</dbReference>
<dbReference type="AlphaFoldDB" id="A0A1I0Z2F1"/>
<dbReference type="PANTHER" id="PTHR44757:SF2">
    <property type="entry name" value="BIOFILM ARCHITECTURE MAINTENANCE PROTEIN MBAA"/>
    <property type="match status" value="1"/>
</dbReference>
<dbReference type="Gene3D" id="3.30.70.270">
    <property type="match status" value="1"/>
</dbReference>
<gene>
    <name evidence="5" type="ORF">SAMN05421867_109148</name>
</gene>
<dbReference type="SUPFAM" id="SSF55785">
    <property type="entry name" value="PYP-like sensor domain (PAS domain)"/>
    <property type="match status" value="1"/>
</dbReference>
<dbReference type="InterPro" id="IPR003018">
    <property type="entry name" value="GAF"/>
</dbReference>
<dbReference type="SMART" id="SM00065">
    <property type="entry name" value="GAF"/>
    <property type="match status" value="1"/>
</dbReference>
<feature type="domain" description="GGDEF" evidence="4">
    <location>
        <begin position="341"/>
        <end position="474"/>
    </location>
</feature>
<dbReference type="Pfam" id="PF00563">
    <property type="entry name" value="EAL"/>
    <property type="match status" value="1"/>
</dbReference>
<dbReference type="SMART" id="SM00052">
    <property type="entry name" value="EAL"/>
    <property type="match status" value="1"/>
</dbReference>
<feature type="domain" description="PAS" evidence="1">
    <location>
        <begin position="8"/>
        <end position="61"/>
    </location>
</feature>
<dbReference type="Proteomes" id="UP000199012">
    <property type="component" value="Unassembled WGS sequence"/>
</dbReference>
<dbReference type="EMBL" id="FOKA01000009">
    <property type="protein sequence ID" value="SFB19909.1"/>
    <property type="molecule type" value="Genomic_DNA"/>
</dbReference>
<dbReference type="Pfam" id="PF00990">
    <property type="entry name" value="GGDEF"/>
    <property type="match status" value="1"/>
</dbReference>
<dbReference type="NCBIfam" id="TIGR00229">
    <property type="entry name" value="sensory_box"/>
    <property type="match status" value="1"/>
</dbReference>
<dbReference type="Pfam" id="PF13185">
    <property type="entry name" value="GAF_2"/>
    <property type="match status" value="1"/>
</dbReference>
<dbReference type="NCBIfam" id="TIGR00254">
    <property type="entry name" value="GGDEF"/>
    <property type="match status" value="1"/>
</dbReference>
<evidence type="ECO:0000259" key="1">
    <source>
        <dbReference type="PROSITE" id="PS50112"/>
    </source>
</evidence>
<evidence type="ECO:0000259" key="2">
    <source>
        <dbReference type="PROSITE" id="PS50113"/>
    </source>
</evidence>
<dbReference type="OrthoDB" id="23692at2"/>
<dbReference type="InterPro" id="IPR035919">
    <property type="entry name" value="EAL_sf"/>
</dbReference>
<evidence type="ECO:0000313" key="5">
    <source>
        <dbReference type="EMBL" id="SFB19909.1"/>
    </source>
</evidence>
<dbReference type="Gene3D" id="3.20.20.450">
    <property type="entry name" value="EAL domain"/>
    <property type="match status" value="1"/>
</dbReference>
<dbReference type="CDD" id="cd01949">
    <property type="entry name" value="GGDEF"/>
    <property type="match status" value="1"/>
</dbReference>
<dbReference type="PROSITE" id="PS50112">
    <property type="entry name" value="PAS"/>
    <property type="match status" value="1"/>
</dbReference>
<reference evidence="5 6" key="1">
    <citation type="submission" date="2016-10" db="EMBL/GenBank/DDBJ databases">
        <authorList>
            <person name="de Groot N.N."/>
        </authorList>
    </citation>
    <scope>NUCLEOTIDE SEQUENCE [LARGE SCALE GENOMIC DNA]</scope>
    <source>
        <strain evidence="5 6">CGMCC 4.6945</strain>
    </source>
</reference>
<sequence length="748" mass="79424">MTARDVPVEEDLDDLYEHAPCAYVSTDLAGRVVRVNATFLAWTGLDRAQVVGEPLVDLLTPGSRAWADTHLLPLVQVGGAAPAMALDLRRADGEALPVLVSTRVVTDGEGEPVLVRSSMFDASERRSYERDLVRARSAAEASGRQLRVLNAAVSAFAAAEDHDAVAAALVAAVRAVAPVTAVAVWLHDEGTGRLHLRRVEGPHVLAPAVLTPDDDVPAALALATASPVVLLAPEDVADRPAMAAALRHARLASAVAHPVLVDGRVAGVYQAVHRRMRSFPEQQAETHRGLVDQAAIALHRAELRERLRHAALHDPLTGAGNRALFDERLASGLDDARRTGRPLALLVLDLDEFKAVNDRLGHHAGDELLVLVAGRLRAHVRPQDVVVRLGGDEFAVLCPDADEDLASRLAQGLVDLVGAPAILTGGTVQTSCTVGAAVCRPDATTAPDALQHAADVALYRAKATGRNRHRLHDAALQAELAAREHRERQLRRALATGAVVPWFQPVYDLATGRMVGTEALCRLHDDDGTVLLPGQFLDVAAERGLMVPLGQQMLQRACEEAVGWDALGFGHLTVAVNVAAEQTTRPVFAERVLRVLATTGLAPARLHLELTESALLEASGTTLDNLRALREAGVGIALDDFGTQYASLRYVQQFPVTALKIDRSFVAGIPDNVTETAIVRAVVTLSRELGVGCVAEGIETAGQQDVLRDLGVLGQGFRLARPQPAAALRELLRTAPDVDPAGGPAVSG</sequence>
<dbReference type="PANTHER" id="PTHR44757">
    <property type="entry name" value="DIGUANYLATE CYCLASE DGCP"/>
    <property type="match status" value="1"/>
</dbReference>
<dbReference type="InterPro" id="IPR029016">
    <property type="entry name" value="GAF-like_dom_sf"/>
</dbReference>
<name>A0A1I0Z2F1_9CELL</name>
<dbReference type="InterPro" id="IPR000014">
    <property type="entry name" value="PAS"/>
</dbReference>
<proteinExistence type="predicted"/>
<organism evidence="5 6">
    <name type="scientific">Cellulomonas marina</name>
    <dbReference type="NCBI Taxonomy" id="988821"/>
    <lineage>
        <taxon>Bacteria</taxon>
        <taxon>Bacillati</taxon>
        <taxon>Actinomycetota</taxon>
        <taxon>Actinomycetes</taxon>
        <taxon>Micrococcales</taxon>
        <taxon>Cellulomonadaceae</taxon>
        <taxon>Cellulomonas</taxon>
    </lineage>
</organism>